<dbReference type="AlphaFoldDB" id="A0A150U2M4"/>
<evidence type="ECO:0000313" key="5">
    <source>
        <dbReference type="Proteomes" id="UP000075502"/>
    </source>
</evidence>
<dbReference type="Proteomes" id="UP000075502">
    <property type="component" value="Unassembled WGS sequence"/>
</dbReference>
<keyword evidence="3" id="KW-0843">Virulence</keyword>
<organism evidence="4 5">
    <name type="scientific">Sorangium cellulosum</name>
    <name type="common">Polyangium cellulosum</name>
    <dbReference type="NCBI Taxonomy" id="56"/>
    <lineage>
        <taxon>Bacteria</taxon>
        <taxon>Pseudomonadati</taxon>
        <taxon>Myxococcota</taxon>
        <taxon>Polyangia</taxon>
        <taxon>Polyangiales</taxon>
        <taxon>Polyangiaceae</taxon>
        <taxon>Sorangium</taxon>
    </lineage>
</organism>
<protein>
    <submittedName>
        <fullName evidence="4">Uncharacterized protein</fullName>
    </submittedName>
</protein>
<evidence type="ECO:0000256" key="3">
    <source>
        <dbReference type="ARBA" id="ARBA00023026"/>
    </source>
</evidence>
<evidence type="ECO:0000313" key="4">
    <source>
        <dbReference type="EMBL" id="KYG11199.1"/>
    </source>
</evidence>
<dbReference type="EMBL" id="JEME01000103">
    <property type="protein sequence ID" value="KYG11199.1"/>
    <property type="molecule type" value="Genomic_DNA"/>
</dbReference>
<dbReference type="GO" id="GO:0005737">
    <property type="term" value="C:cytoplasm"/>
    <property type="evidence" value="ECO:0007669"/>
    <property type="project" value="InterPro"/>
</dbReference>
<dbReference type="Pfam" id="PF03534">
    <property type="entry name" value="SpvB"/>
    <property type="match status" value="1"/>
</dbReference>
<accession>A0A150U2M4</accession>
<comment type="subcellular location">
    <subcellularLocation>
        <location evidence="1">Secreted</location>
    </subcellularLocation>
</comment>
<proteinExistence type="predicted"/>
<evidence type="ECO:0000256" key="2">
    <source>
        <dbReference type="ARBA" id="ARBA00022525"/>
    </source>
</evidence>
<keyword evidence="2" id="KW-0964">Secreted</keyword>
<name>A0A150U2M4_SORCE</name>
<gene>
    <name evidence="4" type="ORF">BE21_08315</name>
</gene>
<reference evidence="4 5" key="1">
    <citation type="submission" date="2014-02" db="EMBL/GenBank/DDBJ databases">
        <title>The small core and large imbalanced accessory genome model reveals a collaborative survival strategy of Sorangium cellulosum strains in nature.</title>
        <authorList>
            <person name="Han K."/>
            <person name="Peng R."/>
            <person name="Blom J."/>
            <person name="Li Y.-Z."/>
        </authorList>
    </citation>
    <scope>NUCLEOTIDE SEQUENCE [LARGE SCALE GENOMIC DNA]</scope>
    <source>
        <strain evidence="4 5">So0007-03</strain>
    </source>
</reference>
<evidence type="ECO:0000256" key="1">
    <source>
        <dbReference type="ARBA" id="ARBA00004613"/>
    </source>
</evidence>
<dbReference type="InterPro" id="IPR003284">
    <property type="entry name" value="Sal_SpvB"/>
</dbReference>
<sequence length="98" mass="10277">MSVQRVDLVDTPPDHQMGRAFLRSRYGTVTGTGSFSIPLPLSPGRAGFGPAQAVTYDSGAGNGPFGAGWQLSIPRITRKINAIRAEGVAAGHDPRESV</sequence>
<dbReference type="GO" id="GO:0005576">
    <property type="term" value="C:extracellular region"/>
    <property type="evidence" value="ECO:0007669"/>
    <property type="project" value="UniProtKB-SubCell"/>
</dbReference>
<comment type="caution">
    <text evidence="4">The sequence shown here is derived from an EMBL/GenBank/DDBJ whole genome shotgun (WGS) entry which is preliminary data.</text>
</comment>